<reference evidence="1 2" key="1">
    <citation type="journal article" date="2018" name="Evol. Lett.">
        <title>Horizontal gene cluster transfer increased hallucinogenic mushroom diversity.</title>
        <authorList>
            <person name="Reynolds H.T."/>
            <person name="Vijayakumar V."/>
            <person name="Gluck-Thaler E."/>
            <person name="Korotkin H.B."/>
            <person name="Matheny P.B."/>
            <person name="Slot J.C."/>
        </authorList>
    </citation>
    <scope>NUCLEOTIDE SEQUENCE [LARGE SCALE GENOMIC DNA]</scope>
    <source>
        <strain evidence="1 2">SRW20</strain>
    </source>
</reference>
<dbReference type="EMBL" id="NHYE01001421">
    <property type="protein sequence ID" value="PPQ95613.1"/>
    <property type="molecule type" value="Genomic_DNA"/>
</dbReference>
<dbReference type="AlphaFoldDB" id="A0A409XY08"/>
<evidence type="ECO:0000313" key="2">
    <source>
        <dbReference type="Proteomes" id="UP000284706"/>
    </source>
</evidence>
<organism evidence="1 2">
    <name type="scientific">Gymnopilus dilepis</name>
    <dbReference type="NCBI Taxonomy" id="231916"/>
    <lineage>
        <taxon>Eukaryota</taxon>
        <taxon>Fungi</taxon>
        <taxon>Dikarya</taxon>
        <taxon>Basidiomycota</taxon>
        <taxon>Agaricomycotina</taxon>
        <taxon>Agaricomycetes</taxon>
        <taxon>Agaricomycetidae</taxon>
        <taxon>Agaricales</taxon>
        <taxon>Agaricineae</taxon>
        <taxon>Hymenogastraceae</taxon>
        <taxon>Gymnopilus</taxon>
    </lineage>
</organism>
<sequence length="62" mass="6656">MDATTHIDLPTQTRPTTFSTIVQHACGGHAIDTRARPKKAIASELWLAQMPPDKDASPTGSN</sequence>
<dbReference type="InParanoid" id="A0A409XY08"/>
<keyword evidence="2" id="KW-1185">Reference proteome</keyword>
<name>A0A409XY08_9AGAR</name>
<gene>
    <name evidence="1" type="ORF">CVT26_008642</name>
</gene>
<comment type="caution">
    <text evidence="1">The sequence shown here is derived from an EMBL/GenBank/DDBJ whole genome shotgun (WGS) entry which is preliminary data.</text>
</comment>
<accession>A0A409XY08</accession>
<proteinExistence type="predicted"/>
<evidence type="ECO:0000313" key="1">
    <source>
        <dbReference type="EMBL" id="PPQ95613.1"/>
    </source>
</evidence>
<dbReference type="Proteomes" id="UP000284706">
    <property type="component" value="Unassembled WGS sequence"/>
</dbReference>
<protein>
    <submittedName>
        <fullName evidence="1">Uncharacterized protein</fullName>
    </submittedName>
</protein>